<dbReference type="EMBL" id="JAPNTZ010000008">
    <property type="protein sequence ID" value="MCY1141043.1"/>
    <property type="molecule type" value="Genomic_DNA"/>
</dbReference>
<name>A0ABT4B606_9ACTN</name>
<reference evidence="2" key="1">
    <citation type="submission" date="2022-11" db="EMBL/GenBank/DDBJ databases">
        <authorList>
            <person name="Somphong A."/>
            <person name="Phongsopitanun W."/>
        </authorList>
    </citation>
    <scope>NUCLEOTIDE SEQUENCE</scope>
    <source>
        <strain evidence="2">Pm04-4</strain>
    </source>
</reference>
<proteinExistence type="predicted"/>
<dbReference type="Proteomes" id="UP001151002">
    <property type="component" value="Unassembled WGS sequence"/>
</dbReference>
<dbReference type="Pfam" id="PF13354">
    <property type="entry name" value="Beta-lactamase2"/>
    <property type="match status" value="1"/>
</dbReference>
<gene>
    <name evidence="2" type="ORF">OWR29_23850</name>
</gene>
<comment type="caution">
    <text evidence="2">The sequence shown here is derived from an EMBL/GenBank/DDBJ whole genome shotgun (WGS) entry which is preliminary data.</text>
</comment>
<accession>A0ABT4B606</accession>
<dbReference type="PANTHER" id="PTHR35333:SF3">
    <property type="entry name" value="BETA-LACTAMASE-TYPE TRANSPEPTIDASE FOLD CONTAINING PROTEIN"/>
    <property type="match status" value="1"/>
</dbReference>
<keyword evidence="2" id="KW-0378">Hydrolase</keyword>
<dbReference type="SUPFAM" id="SSF56601">
    <property type="entry name" value="beta-lactamase/transpeptidase-like"/>
    <property type="match status" value="1"/>
</dbReference>
<dbReference type="Gene3D" id="3.40.710.10">
    <property type="entry name" value="DD-peptidase/beta-lactamase superfamily"/>
    <property type="match status" value="1"/>
</dbReference>
<evidence type="ECO:0000313" key="2">
    <source>
        <dbReference type="EMBL" id="MCY1141043.1"/>
    </source>
</evidence>
<evidence type="ECO:0000259" key="1">
    <source>
        <dbReference type="Pfam" id="PF13354"/>
    </source>
</evidence>
<dbReference type="InterPro" id="IPR000871">
    <property type="entry name" value="Beta-lactam_class-A"/>
</dbReference>
<dbReference type="InterPro" id="IPR045155">
    <property type="entry name" value="Beta-lactam_cat"/>
</dbReference>
<organism evidence="2 3">
    <name type="scientific">Paractinoplanes pyxinae</name>
    <dbReference type="NCBI Taxonomy" id="2997416"/>
    <lineage>
        <taxon>Bacteria</taxon>
        <taxon>Bacillati</taxon>
        <taxon>Actinomycetota</taxon>
        <taxon>Actinomycetes</taxon>
        <taxon>Micromonosporales</taxon>
        <taxon>Micromonosporaceae</taxon>
        <taxon>Paractinoplanes</taxon>
    </lineage>
</organism>
<dbReference type="RefSeq" id="WP_267565412.1">
    <property type="nucleotide sequence ID" value="NZ_JAPNTZ010000008.1"/>
</dbReference>
<feature type="domain" description="Beta-lactamase class A catalytic" evidence="1">
    <location>
        <begin position="27"/>
        <end position="226"/>
    </location>
</feature>
<dbReference type="GO" id="GO:0016787">
    <property type="term" value="F:hydrolase activity"/>
    <property type="evidence" value="ECO:0007669"/>
    <property type="project" value="UniProtKB-KW"/>
</dbReference>
<evidence type="ECO:0000313" key="3">
    <source>
        <dbReference type="Proteomes" id="UP001151002"/>
    </source>
</evidence>
<sequence>MDLQPVVDRVVAGTPGVRWSISVPGRAEHEPGRRLRTASIGKLLLLIEVARGIEDGSLDPGELLSKDPALAVADSGLWQHLAVEALPLTDVAVLIASVSDNFATNVMLARVGLPAVRLVAARLHLHETELLDFVRNKRASHHPPTLSTGAAGELAGLMQHIARRTLLTRAVSERMDTWMATSVDLSMVASGFGDDPLAHTATVRNKTGTDDGIRADVGFVGDQAYAVLANYPAGDTWLVMRAMREIGAALS</sequence>
<dbReference type="InterPro" id="IPR012338">
    <property type="entry name" value="Beta-lactam/transpept-like"/>
</dbReference>
<dbReference type="PANTHER" id="PTHR35333">
    <property type="entry name" value="BETA-LACTAMASE"/>
    <property type="match status" value="1"/>
</dbReference>
<protein>
    <submittedName>
        <fullName evidence="2">Class A beta-lactamase-related serine hydrolase</fullName>
    </submittedName>
</protein>
<keyword evidence="3" id="KW-1185">Reference proteome</keyword>